<accession>C2PS96</accession>
<keyword evidence="1" id="KW-0812">Transmembrane</keyword>
<dbReference type="Pfam" id="PF11181">
    <property type="entry name" value="YflT"/>
    <property type="match status" value="1"/>
</dbReference>
<dbReference type="RefSeq" id="WP_002011077.1">
    <property type="nucleotide sequence ID" value="NZ_CM000719.1"/>
</dbReference>
<gene>
    <name evidence="3" type="ORF">BACI71_30065</name>
</gene>
<dbReference type="EMBL" id="CABWMC010000023">
    <property type="protein sequence ID" value="VXC14653.1"/>
    <property type="molecule type" value="Genomic_DNA"/>
</dbReference>
<accession>A0A653W829</accession>
<dbReference type="InterPro" id="IPR025889">
    <property type="entry name" value="GSP17M-like_dom"/>
</dbReference>
<feature type="transmembrane region" description="Helical" evidence="1">
    <location>
        <begin position="104"/>
        <end position="127"/>
    </location>
</feature>
<dbReference type="Proteomes" id="UP000437562">
    <property type="component" value="Unassembled WGS sequence"/>
</dbReference>
<reference evidence="3 4" key="1">
    <citation type="submission" date="2019-10" db="EMBL/GenBank/DDBJ databases">
        <authorList>
            <person name="Karimi E."/>
        </authorList>
    </citation>
    <scope>NUCLEOTIDE SEQUENCE [LARGE SCALE GENOMIC DNA]</scope>
    <source>
        <strain evidence="3">Bacillus sp. 71</strain>
    </source>
</reference>
<dbReference type="AlphaFoldDB" id="A0A0A0WQZ2"/>
<proteinExistence type="predicted"/>
<keyword evidence="1" id="KW-1133">Transmembrane helix</keyword>
<dbReference type="OMA" id="FDNQDTA"/>
<feature type="transmembrane region" description="Helical" evidence="1">
    <location>
        <begin position="71"/>
        <end position="92"/>
    </location>
</feature>
<dbReference type="InterPro" id="IPR052948">
    <property type="entry name" value="Low_temp-induced_all0457"/>
</dbReference>
<evidence type="ECO:0000256" key="1">
    <source>
        <dbReference type="SAM" id="Phobius"/>
    </source>
</evidence>
<evidence type="ECO:0000313" key="4">
    <source>
        <dbReference type="Proteomes" id="UP000437562"/>
    </source>
</evidence>
<dbReference type="KEGG" id="bww:bwei_3995"/>
<evidence type="ECO:0000259" key="2">
    <source>
        <dbReference type="Pfam" id="PF11181"/>
    </source>
</evidence>
<protein>
    <submittedName>
        <fullName evidence="3">Heat induced stress protein YflT</fullName>
    </submittedName>
</protein>
<organism evidence="3 4">
    <name type="scientific">Bacillus mycoides</name>
    <dbReference type="NCBI Taxonomy" id="1405"/>
    <lineage>
        <taxon>Bacteria</taxon>
        <taxon>Bacillati</taxon>
        <taxon>Bacillota</taxon>
        <taxon>Bacilli</taxon>
        <taxon>Bacillales</taxon>
        <taxon>Bacillaceae</taxon>
        <taxon>Bacillus</taxon>
        <taxon>Bacillus cereus group</taxon>
    </lineage>
</organism>
<keyword evidence="1" id="KW-0472">Membrane</keyword>
<feature type="domain" description="General stress protein 17M-like" evidence="2">
    <location>
        <begin position="7"/>
        <end position="58"/>
    </location>
</feature>
<accession>A0A0A0WQZ2</accession>
<sequence>MDVDRKIVGIFRTIDDAAFVINELKDKGYSAGNISAIAKDQKEIEHLEEKSGEKVNSETAHKADIFSATGLVAGGVAGGLGGLLTGLGILAVSGMGPIVAAGPIAAAIGGAGIGGGAGSLIGAFIGLGIPEEHAKKYEEYIYDGNILILVDAKLDDKLEIYKIFDKHNAYNSDFFK</sequence>
<evidence type="ECO:0000313" key="3">
    <source>
        <dbReference type="EMBL" id="VXC14653.1"/>
    </source>
</evidence>
<name>A0A0A0WQZ2_BACMY</name>
<dbReference type="PANTHER" id="PTHR36109:SF2">
    <property type="entry name" value="MEMBRANE PROTEIN"/>
    <property type="match status" value="1"/>
</dbReference>
<dbReference type="PANTHER" id="PTHR36109">
    <property type="entry name" value="MEMBRANE PROTEIN-RELATED"/>
    <property type="match status" value="1"/>
</dbReference>